<dbReference type="AlphaFoldDB" id="A0A6P6V9E6"/>
<dbReference type="InterPro" id="IPR027417">
    <property type="entry name" value="P-loop_NTPase"/>
</dbReference>
<dbReference type="OrthoDB" id="10248373at2759"/>
<dbReference type="Pfam" id="PF00350">
    <property type="entry name" value="Dynamin_N"/>
    <property type="match status" value="1"/>
</dbReference>
<dbReference type="PANTHER" id="PTHR23409">
    <property type="entry name" value="RIBONUCLEOSIDE-DIPHOSPHATE REDUCTASE SMALL CHAIN"/>
    <property type="match status" value="1"/>
</dbReference>
<sequence>MALSSQSTIELLQVAVVGSQSSGKSNVLEALVRRDFLPRGSDICTRRPLILQLVQTRRKPDGTKWALHWIDDSESFAERLVAFACVEGIFFSGSFCAIFWVKNWGLMPGLTFSNELISRDEGLHCDFACLLYGLLRAKLSEEILISEMEGFTVTSPREAMAEAMEDLEMVSMGRKRMGG</sequence>
<dbReference type="Gene3D" id="1.10.620.20">
    <property type="entry name" value="Ribonucleotide Reductase, subunit A"/>
    <property type="match status" value="1"/>
</dbReference>
<dbReference type="InterPro" id="IPR045063">
    <property type="entry name" value="Dynamin_N"/>
</dbReference>
<dbReference type="RefSeq" id="XP_027099336.1">
    <property type="nucleotide sequence ID" value="XM_027243535.1"/>
</dbReference>
<evidence type="ECO:0000313" key="3">
    <source>
        <dbReference type="RefSeq" id="XP_027099336.1"/>
    </source>
</evidence>
<dbReference type="InterPro" id="IPR009078">
    <property type="entry name" value="Ferritin-like_SF"/>
</dbReference>
<name>A0A6P6V9E6_COFAR</name>
<dbReference type="SUPFAM" id="SSF52540">
    <property type="entry name" value="P-loop containing nucleoside triphosphate hydrolases"/>
    <property type="match status" value="1"/>
</dbReference>
<reference evidence="2" key="1">
    <citation type="journal article" date="2025" name="Foods">
        <title>Unveiling the Microbial Signatures of Arabica Coffee Cherries: Insights into Ripeness Specific Diversity, Functional Traits, and Implications for Quality and Safety.</title>
        <authorList>
            <consortium name="RefSeq"/>
            <person name="Tenea G.N."/>
            <person name="Cifuentes V."/>
            <person name="Reyes P."/>
            <person name="Cevallos-Vallejos M."/>
        </authorList>
    </citation>
    <scope>NUCLEOTIDE SEQUENCE [LARGE SCALE GENOMIC DNA]</scope>
</reference>
<reference evidence="3" key="2">
    <citation type="submission" date="2025-08" db="UniProtKB">
        <authorList>
            <consortium name="RefSeq"/>
        </authorList>
    </citation>
    <scope>IDENTIFICATION</scope>
    <source>
        <tissue evidence="3">Leaves</tissue>
    </source>
</reference>
<dbReference type="InterPro" id="IPR019762">
    <property type="entry name" value="Dynamin_GTPase_CS"/>
</dbReference>
<dbReference type="PROSITE" id="PS00410">
    <property type="entry name" value="G_DYNAMIN_1"/>
    <property type="match status" value="1"/>
</dbReference>
<dbReference type="Proteomes" id="UP001652660">
    <property type="component" value="Chromosome 11e"/>
</dbReference>
<feature type="domain" description="Dynamin N-terminal" evidence="1">
    <location>
        <begin position="14"/>
        <end position="60"/>
    </location>
</feature>
<accession>A0A6P6V9E6</accession>
<dbReference type="InterPro" id="IPR000358">
    <property type="entry name" value="RNR_small_fam"/>
</dbReference>
<dbReference type="GeneID" id="113718646"/>
<protein>
    <recommendedName>
        <fullName evidence="1">Dynamin N-terminal domain-containing protein</fullName>
    </recommendedName>
</protein>
<dbReference type="PRINTS" id="PR00195">
    <property type="entry name" value="DYNAMIN"/>
</dbReference>
<dbReference type="GO" id="GO:0016491">
    <property type="term" value="F:oxidoreductase activity"/>
    <property type="evidence" value="ECO:0007669"/>
    <property type="project" value="InterPro"/>
</dbReference>
<dbReference type="InterPro" id="IPR012348">
    <property type="entry name" value="RNR-like"/>
</dbReference>
<dbReference type="SUPFAM" id="SSF47240">
    <property type="entry name" value="Ferritin-like"/>
    <property type="match status" value="1"/>
</dbReference>
<gene>
    <name evidence="3" type="primary">LOC113718646</name>
</gene>
<proteinExistence type="predicted"/>
<organism evidence="2 3">
    <name type="scientific">Coffea arabica</name>
    <name type="common">Arabian coffee</name>
    <dbReference type="NCBI Taxonomy" id="13443"/>
    <lineage>
        <taxon>Eukaryota</taxon>
        <taxon>Viridiplantae</taxon>
        <taxon>Streptophyta</taxon>
        <taxon>Embryophyta</taxon>
        <taxon>Tracheophyta</taxon>
        <taxon>Spermatophyta</taxon>
        <taxon>Magnoliopsida</taxon>
        <taxon>eudicotyledons</taxon>
        <taxon>Gunneridae</taxon>
        <taxon>Pentapetalae</taxon>
        <taxon>asterids</taxon>
        <taxon>lamiids</taxon>
        <taxon>Gentianales</taxon>
        <taxon>Rubiaceae</taxon>
        <taxon>Ixoroideae</taxon>
        <taxon>Gardenieae complex</taxon>
        <taxon>Bertiereae - Coffeeae clade</taxon>
        <taxon>Coffeeae</taxon>
        <taxon>Coffea</taxon>
    </lineage>
</organism>
<evidence type="ECO:0000259" key="1">
    <source>
        <dbReference type="Pfam" id="PF00350"/>
    </source>
</evidence>
<keyword evidence="2" id="KW-1185">Reference proteome</keyword>
<dbReference type="Pfam" id="PF00268">
    <property type="entry name" value="Ribonuc_red_sm"/>
    <property type="match status" value="1"/>
</dbReference>
<evidence type="ECO:0000313" key="2">
    <source>
        <dbReference type="Proteomes" id="UP001652660"/>
    </source>
</evidence>
<dbReference type="InterPro" id="IPR022812">
    <property type="entry name" value="Dynamin"/>
</dbReference>
<dbReference type="GO" id="GO:0009263">
    <property type="term" value="P:deoxyribonucleotide biosynthetic process"/>
    <property type="evidence" value="ECO:0007669"/>
    <property type="project" value="InterPro"/>
</dbReference>
<dbReference type="PANTHER" id="PTHR23409:SF18">
    <property type="entry name" value="RIBONUCLEOSIDE-DIPHOSPHATE REDUCTASE SUBUNIT M2"/>
    <property type="match status" value="1"/>
</dbReference>